<evidence type="ECO:0000256" key="3">
    <source>
        <dbReference type="ARBA" id="ARBA00022840"/>
    </source>
</evidence>
<gene>
    <name evidence="6" type="ORF">DLJ48_04230</name>
    <name evidence="5" type="ORF">EVC35_04160</name>
</gene>
<dbReference type="GO" id="GO:0005524">
    <property type="term" value="F:ATP binding"/>
    <property type="evidence" value="ECO:0007669"/>
    <property type="project" value="UniProtKB-KW"/>
</dbReference>
<keyword evidence="3 5" id="KW-0067">ATP-binding</keyword>
<dbReference type="InterPro" id="IPR027417">
    <property type="entry name" value="P-loop_NTPase"/>
</dbReference>
<dbReference type="RefSeq" id="WP_128686206.1">
    <property type="nucleotide sequence ID" value="NZ_CP029684.2"/>
</dbReference>
<keyword evidence="1" id="KW-0813">Transport</keyword>
<evidence type="ECO:0000313" key="8">
    <source>
        <dbReference type="Proteomes" id="UP001167919"/>
    </source>
</evidence>
<evidence type="ECO:0000313" key="7">
    <source>
        <dbReference type="Proteomes" id="UP000286907"/>
    </source>
</evidence>
<dbReference type="PROSITE" id="PS50893">
    <property type="entry name" value="ABC_TRANSPORTER_2"/>
    <property type="match status" value="1"/>
</dbReference>
<dbReference type="SMART" id="SM00382">
    <property type="entry name" value="AAA"/>
    <property type="match status" value="1"/>
</dbReference>
<keyword evidence="2" id="KW-0547">Nucleotide-binding</keyword>
<dbReference type="AlphaFoldDB" id="A0AAJ1VNH0"/>
<dbReference type="Pfam" id="PF00005">
    <property type="entry name" value="ABC_tran"/>
    <property type="match status" value="1"/>
</dbReference>
<dbReference type="PANTHER" id="PTHR42939">
    <property type="entry name" value="ABC TRANSPORTER ATP-BINDING PROTEIN ALBC-RELATED"/>
    <property type="match status" value="1"/>
</dbReference>
<dbReference type="EMBL" id="SDWY01000002">
    <property type="protein sequence ID" value="MDN6900199.1"/>
    <property type="molecule type" value="Genomic_DNA"/>
</dbReference>
<dbReference type="SUPFAM" id="SSF52540">
    <property type="entry name" value="P-loop containing nucleoside triphosphate hydrolases"/>
    <property type="match status" value="1"/>
</dbReference>
<evidence type="ECO:0000313" key="6">
    <source>
        <dbReference type="EMBL" id="QAS69783.1"/>
    </source>
</evidence>
<sequence length="237" mass="27372">MTYLSLKNISKSYDGKIVFHNQNFDFSQNEIVFFVGKNGVGKTTLMEIIIGLNQPDQGTIMLDDRELRIPYDVSARKQLSFLPTENQLVNYLNAKENLAYFAEIYRIKDYEPTISGLIKNYLFADQEKKLVKDYSTGMKRRLSLALIDLIDAPVIILDEPSLGLDIYNTDFLRKQLWAYRQAGKLVIVTSHDLLLCRRLADRVYLFSNDRVVEYRGKAMRNLEQGILDSYETTQSSV</sequence>
<name>A0AAJ1VNH0_9LACO</name>
<dbReference type="InterPro" id="IPR051782">
    <property type="entry name" value="ABC_Transporter_VariousFunc"/>
</dbReference>
<evidence type="ECO:0000256" key="1">
    <source>
        <dbReference type="ARBA" id="ARBA00022448"/>
    </source>
</evidence>
<keyword evidence="7" id="KW-1185">Reference proteome</keyword>
<dbReference type="PANTHER" id="PTHR42939:SF1">
    <property type="entry name" value="ABC TRANSPORTER ATP-BINDING PROTEIN ALBC-RELATED"/>
    <property type="match status" value="1"/>
</dbReference>
<organism evidence="5 8">
    <name type="scientific">Oenococcus sicerae</name>
    <dbReference type="NCBI Taxonomy" id="2203724"/>
    <lineage>
        <taxon>Bacteria</taxon>
        <taxon>Bacillati</taxon>
        <taxon>Bacillota</taxon>
        <taxon>Bacilli</taxon>
        <taxon>Lactobacillales</taxon>
        <taxon>Lactobacillaceae</taxon>
        <taxon>Oenococcus</taxon>
    </lineage>
</organism>
<dbReference type="Proteomes" id="UP000286907">
    <property type="component" value="Chromosome"/>
</dbReference>
<evidence type="ECO:0000256" key="2">
    <source>
        <dbReference type="ARBA" id="ARBA00022741"/>
    </source>
</evidence>
<dbReference type="InterPro" id="IPR003593">
    <property type="entry name" value="AAA+_ATPase"/>
</dbReference>
<dbReference type="InterPro" id="IPR003439">
    <property type="entry name" value="ABC_transporter-like_ATP-bd"/>
</dbReference>
<reference evidence="5" key="2">
    <citation type="submission" date="2019-01" db="EMBL/GenBank/DDBJ databases">
        <title>Oenococcus sicerae UCMA17102.</title>
        <authorList>
            <person name="Cousin F.J."/>
            <person name="Le Guellec R."/>
            <person name="Cretenet M."/>
        </authorList>
    </citation>
    <scope>NUCLEOTIDE SEQUENCE</scope>
    <source>
        <strain evidence="5">UCMA17102</strain>
    </source>
</reference>
<reference evidence="6" key="3">
    <citation type="submission" date="2020-01" db="EMBL/GenBank/DDBJ databases">
        <authorList>
            <person name="Cousin F.J."/>
            <person name="Le Guellec R."/>
            <person name="Cretenet M."/>
        </authorList>
    </citation>
    <scope>NUCLEOTIDE SEQUENCE</scope>
    <source>
        <strain evidence="6">UCMA 15228</strain>
    </source>
</reference>
<dbReference type="Gene3D" id="3.40.50.300">
    <property type="entry name" value="P-loop containing nucleotide triphosphate hydrolases"/>
    <property type="match status" value="1"/>
</dbReference>
<evidence type="ECO:0000313" key="5">
    <source>
        <dbReference type="EMBL" id="MDN6900199.1"/>
    </source>
</evidence>
<evidence type="ECO:0000259" key="4">
    <source>
        <dbReference type="PROSITE" id="PS50893"/>
    </source>
</evidence>
<feature type="domain" description="ABC transporter" evidence="4">
    <location>
        <begin position="4"/>
        <end position="233"/>
    </location>
</feature>
<proteinExistence type="predicted"/>
<accession>A0AAJ1VNH0</accession>
<dbReference type="EMBL" id="CP029684">
    <property type="protein sequence ID" value="QAS69783.1"/>
    <property type="molecule type" value="Genomic_DNA"/>
</dbReference>
<reference evidence="6 7" key="1">
    <citation type="journal article" date="2019" name="Syst. Appl. Microbiol.">
        <title>Oenococcus sicerae sp. nov., isolated from French cider.</title>
        <authorList>
            <person name="Cousin F.J."/>
            <person name="Le Guellec R."/>
            <person name="Chagnot C."/>
            <person name="Goux D."/>
            <person name="Dalmasso M."/>
            <person name="Laplace J.M."/>
            <person name="Cretenet M."/>
        </authorList>
    </citation>
    <scope>NUCLEOTIDE SEQUENCE [LARGE SCALE GENOMIC DNA]</scope>
    <source>
        <strain evidence="6 7">UCMA 15228</strain>
    </source>
</reference>
<dbReference type="Proteomes" id="UP001167919">
    <property type="component" value="Unassembled WGS sequence"/>
</dbReference>
<dbReference type="CDD" id="cd03230">
    <property type="entry name" value="ABC_DR_subfamily_A"/>
    <property type="match status" value="1"/>
</dbReference>
<protein>
    <submittedName>
        <fullName evidence="5">ABC transporter ATP-binding protein</fullName>
    </submittedName>
    <submittedName>
        <fullName evidence="6">ATP-binding cassette domain-containing protein</fullName>
    </submittedName>
</protein>
<dbReference type="GO" id="GO:0016887">
    <property type="term" value="F:ATP hydrolysis activity"/>
    <property type="evidence" value="ECO:0007669"/>
    <property type="project" value="InterPro"/>
</dbReference>